<keyword evidence="4" id="KW-1185">Reference proteome</keyword>
<protein>
    <recommendedName>
        <fullName evidence="5">Monocarboxylate transporter</fullName>
    </recommendedName>
</protein>
<dbReference type="AlphaFoldDB" id="A0A8K0KBR8"/>
<sequence>HFLFTAHTQFSTVPIIQNFGLIYKEKFEEWNISQAEYSFMRNLEFAISSCTGLISGALLRKFGFRKISFIGGCLSTISILATSQVTTIGAFTGFYALIGAINTYFKKKRGIATGFAWTITGLSPVLMPQLISLLLGYTDVHGTVLIMAGIALHSLPMALLLQPVKWHGKWIEPEVEDGGDEEAETNEEQQSFLEGQKEIEKPPTNEKMASIKGGQVEGEDEEGNYIVDPQSTFGLDLGGSISRHSSRLSLGSITCPHHRKSEHCKCRDDSKSLEITSESKDSKEESENEAPKSIWKRMISVIVDFFDLTILKDPKFIIIFVGMTLAFAAEVNFVLFFPFVYAEYGYEKSKVALFMSILALVDLVTRFTVPLVTDKMKLDPKLCYAVGMTVLATGRIVLAHADDYNTVLAATIWLGFGKGLRTVFMALVIPSYVPLDRLPTASGLQQLANGVVFLTIGPIFGYLRDITGNYTLLLHCINILSFTAVSLWVLEYLVECCGEKCRKKEENGMKLTVVQESANV</sequence>
<name>A0A8K0KBR8_LADFU</name>
<dbReference type="InterPro" id="IPR036259">
    <property type="entry name" value="MFS_trans_sf"/>
</dbReference>
<feature type="transmembrane region" description="Helical" evidence="2">
    <location>
        <begin position="351"/>
        <end position="369"/>
    </location>
</feature>
<feature type="transmembrane region" description="Helical" evidence="2">
    <location>
        <begin position="447"/>
        <end position="464"/>
    </location>
</feature>
<feature type="transmembrane region" description="Helical" evidence="2">
    <location>
        <begin position="117"/>
        <end position="137"/>
    </location>
</feature>
<comment type="caution">
    <text evidence="3">The sequence shown here is derived from an EMBL/GenBank/DDBJ whole genome shotgun (WGS) entry which is preliminary data.</text>
</comment>
<dbReference type="GO" id="GO:0008028">
    <property type="term" value="F:monocarboxylic acid transmembrane transporter activity"/>
    <property type="evidence" value="ECO:0007669"/>
    <property type="project" value="TreeGrafter"/>
</dbReference>
<reference evidence="3" key="1">
    <citation type="submission" date="2013-04" db="EMBL/GenBank/DDBJ databases">
        <authorList>
            <person name="Qu J."/>
            <person name="Murali S.C."/>
            <person name="Bandaranaike D."/>
            <person name="Bellair M."/>
            <person name="Blankenburg K."/>
            <person name="Chao H."/>
            <person name="Dinh H."/>
            <person name="Doddapaneni H."/>
            <person name="Downs B."/>
            <person name="Dugan-Rocha S."/>
            <person name="Elkadiri S."/>
            <person name="Gnanaolivu R.D."/>
            <person name="Hernandez B."/>
            <person name="Javaid M."/>
            <person name="Jayaseelan J.C."/>
            <person name="Lee S."/>
            <person name="Li M."/>
            <person name="Ming W."/>
            <person name="Munidasa M."/>
            <person name="Muniz J."/>
            <person name="Nguyen L."/>
            <person name="Ongeri F."/>
            <person name="Osuji N."/>
            <person name="Pu L.-L."/>
            <person name="Puazo M."/>
            <person name="Qu C."/>
            <person name="Quiroz J."/>
            <person name="Raj R."/>
            <person name="Weissenberger G."/>
            <person name="Xin Y."/>
            <person name="Zou X."/>
            <person name="Han Y."/>
            <person name="Richards S."/>
            <person name="Worley K."/>
            <person name="Muzny D."/>
            <person name="Gibbs R."/>
        </authorList>
    </citation>
    <scope>NUCLEOTIDE SEQUENCE</scope>
    <source>
        <strain evidence="3">Sampled in the wild</strain>
    </source>
</reference>
<dbReference type="Gene3D" id="1.20.1250.20">
    <property type="entry name" value="MFS general substrate transporter like domains"/>
    <property type="match status" value="1"/>
</dbReference>
<feature type="compositionally biased region" description="Basic and acidic residues" evidence="1">
    <location>
        <begin position="195"/>
        <end position="204"/>
    </location>
</feature>
<dbReference type="Pfam" id="PF07690">
    <property type="entry name" value="MFS_1"/>
    <property type="match status" value="1"/>
</dbReference>
<keyword evidence="2" id="KW-0472">Membrane</keyword>
<feature type="transmembrane region" description="Helical" evidence="2">
    <location>
        <begin position="143"/>
        <end position="161"/>
    </location>
</feature>
<evidence type="ECO:0000256" key="1">
    <source>
        <dbReference type="SAM" id="MobiDB-lite"/>
    </source>
</evidence>
<organism evidence="3 4">
    <name type="scientific">Ladona fulva</name>
    <name type="common">Scarce chaser dragonfly</name>
    <name type="synonym">Libellula fulva</name>
    <dbReference type="NCBI Taxonomy" id="123851"/>
    <lineage>
        <taxon>Eukaryota</taxon>
        <taxon>Metazoa</taxon>
        <taxon>Ecdysozoa</taxon>
        <taxon>Arthropoda</taxon>
        <taxon>Hexapoda</taxon>
        <taxon>Insecta</taxon>
        <taxon>Pterygota</taxon>
        <taxon>Palaeoptera</taxon>
        <taxon>Odonata</taxon>
        <taxon>Epiprocta</taxon>
        <taxon>Anisoptera</taxon>
        <taxon>Libelluloidea</taxon>
        <taxon>Libellulidae</taxon>
        <taxon>Ladona</taxon>
    </lineage>
</organism>
<evidence type="ECO:0000313" key="3">
    <source>
        <dbReference type="EMBL" id="KAG8232239.1"/>
    </source>
</evidence>
<gene>
    <name evidence="3" type="ORF">J437_LFUL011792</name>
</gene>
<feature type="transmembrane region" description="Helical" evidence="2">
    <location>
        <begin position="316"/>
        <end position="339"/>
    </location>
</feature>
<feature type="transmembrane region" description="Helical" evidence="2">
    <location>
        <begin position="87"/>
        <end position="105"/>
    </location>
</feature>
<dbReference type="PANTHER" id="PTHR11360">
    <property type="entry name" value="MONOCARBOXYLATE TRANSPORTER"/>
    <property type="match status" value="1"/>
</dbReference>
<dbReference type="InterPro" id="IPR011701">
    <property type="entry name" value="MFS"/>
</dbReference>
<keyword evidence="2" id="KW-1133">Transmembrane helix</keyword>
<evidence type="ECO:0000313" key="4">
    <source>
        <dbReference type="Proteomes" id="UP000792457"/>
    </source>
</evidence>
<evidence type="ECO:0008006" key="5">
    <source>
        <dbReference type="Google" id="ProtNLM"/>
    </source>
</evidence>
<dbReference type="SUPFAM" id="SSF103473">
    <property type="entry name" value="MFS general substrate transporter"/>
    <property type="match status" value="1"/>
</dbReference>
<dbReference type="Proteomes" id="UP000792457">
    <property type="component" value="Unassembled WGS sequence"/>
</dbReference>
<accession>A0A8K0KBR8</accession>
<evidence type="ECO:0000256" key="2">
    <source>
        <dbReference type="SAM" id="Phobius"/>
    </source>
</evidence>
<feature type="region of interest" description="Disordered" evidence="1">
    <location>
        <begin position="176"/>
        <end position="207"/>
    </location>
</feature>
<feature type="non-terminal residue" evidence="3">
    <location>
        <position position="520"/>
    </location>
</feature>
<feature type="transmembrane region" description="Helical" evidence="2">
    <location>
        <begin position="470"/>
        <end position="494"/>
    </location>
</feature>
<dbReference type="PANTHER" id="PTHR11360:SF8">
    <property type="entry name" value="BCDNA.LD28120-RELATED"/>
    <property type="match status" value="1"/>
</dbReference>
<feature type="transmembrane region" description="Helical" evidence="2">
    <location>
        <begin position="407"/>
        <end position="435"/>
    </location>
</feature>
<dbReference type="EMBL" id="KZ308605">
    <property type="protein sequence ID" value="KAG8232239.1"/>
    <property type="molecule type" value="Genomic_DNA"/>
</dbReference>
<dbReference type="OrthoDB" id="410267at2759"/>
<dbReference type="InterPro" id="IPR050327">
    <property type="entry name" value="Proton-linked_MCT"/>
</dbReference>
<keyword evidence="2" id="KW-0812">Transmembrane</keyword>
<feature type="transmembrane region" description="Helical" evidence="2">
    <location>
        <begin position="381"/>
        <end position="401"/>
    </location>
</feature>
<reference evidence="3" key="2">
    <citation type="submission" date="2017-10" db="EMBL/GenBank/DDBJ databases">
        <title>Ladona fulva Genome sequencing and assembly.</title>
        <authorList>
            <person name="Murali S."/>
            <person name="Richards S."/>
            <person name="Bandaranaike D."/>
            <person name="Bellair M."/>
            <person name="Blankenburg K."/>
            <person name="Chao H."/>
            <person name="Dinh H."/>
            <person name="Doddapaneni H."/>
            <person name="Dugan-Rocha S."/>
            <person name="Elkadiri S."/>
            <person name="Gnanaolivu R."/>
            <person name="Hernandez B."/>
            <person name="Skinner E."/>
            <person name="Javaid M."/>
            <person name="Lee S."/>
            <person name="Li M."/>
            <person name="Ming W."/>
            <person name="Munidasa M."/>
            <person name="Muniz J."/>
            <person name="Nguyen L."/>
            <person name="Hughes D."/>
            <person name="Osuji N."/>
            <person name="Pu L.-L."/>
            <person name="Puazo M."/>
            <person name="Qu C."/>
            <person name="Quiroz J."/>
            <person name="Raj R."/>
            <person name="Weissenberger G."/>
            <person name="Xin Y."/>
            <person name="Zou X."/>
            <person name="Han Y."/>
            <person name="Worley K."/>
            <person name="Muzny D."/>
            <person name="Gibbs R."/>
        </authorList>
    </citation>
    <scope>NUCLEOTIDE SEQUENCE</scope>
    <source>
        <strain evidence="3">Sampled in the wild</strain>
    </source>
</reference>
<proteinExistence type="predicted"/>
<feature type="compositionally biased region" description="Acidic residues" evidence="1">
    <location>
        <begin position="176"/>
        <end position="187"/>
    </location>
</feature>